<evidence type="ECO:0000256" key="1">
    <source>
        <dbReference type="ARBA" id="ARBA00010552"/>
    </source>
</evidence>
<accession>A0ABR4FI53</accession>
<reference evidence="2 3" key="1">
    <citation type="submission" date="2024-07" db="EMBL/GenBank/DDBJ databases">
        <title>Section-level genome sequencing and comparative genomics of Aspergillus sections Usti and Cavernicolus.</title>
        <authorList>
            <consortium name="Lawrence Berkeley National Laboratory"/>
            <person name="Nybo J.L."/>
            <person name="Vesth T.C."/>
            <person name="Theobald S."/>
            <person name="Frisvad J.C."/>
            <person name="Larsen T.O."/>
            <person name="Kjaerboelling I."/>
            <person name="Rothschild-Mancinelli K."/>
            <person name="Lyhne E.K."/>
            <person name="Kogle M.E."/>
            <person name="Barry K."/>
            <person name="Clum A."/>
            <person name="Na H."/>
            <person name="Ledsgaard L."/>
            <person name="Lin J."/>
            <person name="Lipzen A."/>
            <person name="Kuo A."/>
            <person name="Riley R."/>
            <person name="Mondo S."/>
            <person name="Labutti K."/>
            <person name="Haridas S."/>
            <person name="Pangalinan J."/>
            <person name="Salamov A.A."/>
            <person name="Simmons B.A."/>
            <person name="Magnuson J.K."/>
            <person name="Chen J."/>
            <person name="Drula E."/>
            <person name="Henrissat B."/>
            <person name="Wiebenga A."/>
            <person name="Lubbers R.J."/>
            <person name="Gomes A.C."/>
            <person name="Makela M.R."/>
            <person name="Stajich J."/>
            <person name="Grigoriev I.V."/>
            <person name="Mortensen U.H."/>
            <person name="De Vries R.P."/>
            <person name="Baker S.E."/>
            <person name="Andersen M.R."/>
        </authorList>
    </citation>
    <scope>NUCLEOTIDE SEQUENCE [LARGE SCALE GENOMIC DNA]</scope>
    <source>
        <strain evidence="2 3">CBS 209.92</strain>
    </source>
</reference>
<dbReference type="Gene3D" id="3.30.1330.40">
    <property type="entry name" value="RutC-like"/>
    <property type="match status" value="1"/>
</dbReference>
<evidence type="ECO:0000313" key="2">
    <source>
        <dbReference type="EMBL" id="KAL2782912.1"/>
    </source>
</evidence>
<evidence type="ECO:0000313" key="3">
    <source>
        <dbReference type="Proteomes" id="UP001610563"/>
    </source>
</evidence>
<dbReference type="PANTHER" id="PTHR11803">
    <property type="entry name" value="2-IMINOBUTANOATE/2-IMINOPROPANOATE DEAMINASE RIDA"/>
    <property type="match status" value="1"/>
</dbReference>
<dbReference type="EMBL" id="JBFTWV010000298">
    <property type="protein sequence ID" value="KAL2782912.1"/>
    <property type="molecule type" value="Genomic_DNA"/>
</dbReference>
<dbReference type="CDD" id="cd00448">
    <property type="entry name" value="YjgF_YER057c_UK114_family"/>
    <property type="match status" value="1"/>
</dbReference>
<protein>
    <submittedName>
        <fullName evidence="2">2-iminobutanoate/2-iminopropanoate deaminase</fullName>
    </submittedName>
</protein>
<gene>
    <name evidence="2" type="ORF">BJX66DRAFT_147579</name>
</gene>
<comment type="similarity">
    <text evidence="1">Belongs to the RutC family.</text>
</comment>
<dbReference type="InterPro" id="IPR006175">
    <property type="entry name" value="YjgF/YER057c/UK114"/>
</dbReference>
<dbReference type="Pfam" id="PF01042">
    <property type="entry name" value="Ribonuc_L-PSP"/>
    <property type="match status" value="1"/>
</dbReference>
<comment type="caution">
    <text evidence="2">The sequence shown here is derived from an EMBL/GenBank/DDBJ whole genome shotgun (WGS) entry which is preliminary data.</text>
</comment>
<sequence length="128" mass="13279">MASAISTSEAPAALGPYSQATVLPPGARLIYVSGQIPLHPDGTLASGTIGEETAVCLSNAAAILKEAGTTLENVIKATVFLTDMNDFAAVNAEYGGWFPGDVKPARSCVEVRKLPKGARFEVEVIAFV</sequence>
<organism evidence="2 3">
    <name type="scientific">Aspergillus keveii</name>
    <dbReference type="NCBI Taxonomy" id="714993"/>
    <lineage>
        <taxon>Eukaryota</taxon>
        <taxon>Fungi</taxon>
        <taxon>Dikarya</taxon>
        <taxon>Ascomycota</taxon>
        <taxon>Pezizomycotina</taxon>
        <taxon>Eurotiomycetes</taxon>
        <taxon>Eurotiomycetidae</taxon>
        <taxon>Eurotiales</taxon>
        <taxon>Aspergillaceae</taxon>
        <taxon>Aspergillus</taxon>
        <taxon>Aspergillus subgen. Nidulantes</taxon>
    </lineage>
</organism>
<dbReference type="InterPro" id="IPR035959">
    <property type="entry name" value="RutC-like_sf"/>
</dbReference>
<dbReference type="NCBIfam" id="TIGR00004">
    <property type="entry name" value="Rid family detoxifying hydrolase"/>
    <property type="match status" value="1"/>
</dbReference>
<dbReference type="InterPro" id="IPR006056">
    <property type="entry name" value="RidA"/>
</dbReference>
<dbReference type="Proteomes" id="UP001610563">
    <property type="component" value="Unassembled WGS sequence"/>
</dbReference>
<name>A0ABR4FI53_9EURO</name>
<dbReference type="PANTHER" id="PTHR11803:SF58">
    <property type="entry name" value="PROTEIN HMF1-RELATED"/>
    <property type="match status" value="1"/>
</dbReference>
<proteinExistence type="inferred from homology"/>
<keyword evidence="3" id="KW-1185">Reference proteome</keyword>
<dbReference type="SUPFAM" id="SSF55298">
    <property type="entry name" value="YjgF-like"/>
    <property type="match status" value="1"/>
</dbReference>